<dbReference type="GO" id="GO:0005739">
    <property type="term" value="C:mitochondrion"/>
    <property type="evidence" value="ECO:0007669"/>
    <property type="project" value="TreeGrafter"/>
</dbReference>
<protein>
    <recommendedName>
        <fullName evidence="7">TRAF-type zinc finger domain-containing protein 1</fullName>
    </recommendedName>
</protein>
<feature type="zinc finger region" description="TRAF-type" evidence="8">
    <location>
        <begin position="181"/>
        <end position="256"/>
    </location>
</feature>
<gene>
    <name evidence="12" type="primary">TRAFD1</name>
</gene>
<dbReference type="InterPro" id="IPR051986">
    <property type="entry name" value="Innate_Immune_Apopt_Reg"/>
</dbReference>
<dbReference type="Gene3D" id="3.30.40.10">
    <property type="entry name" value="Zinc/RING finger domain, C3HC4 (zinc finger)"/>
    <property type="match status" value="2"/>
</dbReference>
<evidence type="ECO:0000256" key="9">
    <source>
        <dbReference type="SAM" id="MobiDB-lite"/>
    </source>
</evidence>
<evidence type="ECO:0000259" key="10">
    <source>
        <dbReference type="PROSITE" id="PS50145"/>
    </source>
</evidence>
<evidence type="ECO:0000256" key="7">
    <source>
        <dbReference type="ARBA" id="ARBA00040410"/>
    </source>
</evidence>
<reference evidence="12" key="1">
    <citation type="submission" date="2025-08" db="UniProtKB">
        <authorList>
            <consortium name="RefSeq"/>
        </authorList>
    </citation>
    <scope>IDENTIFICATION</scope>
</reference>
<proteinExistence type="predicted"/>
<comment type="function">
    <text evidence="6">Negative feedback regulator that controls excessive innate immune responses. Regulates both Toll-like receptor 4 (TLR4) and DDX58/RIG1-like helicases (RLH) pathways. May inhibit the LTR pathway by direct interaction with TRAF6 and attenuation of NF-kappa-B activation. May negatively regulate the RLH pathway downstream from MAVS and upstream of NF-kappa-B and IRF3.</text>
</comment>
<dbReference type="InterPro" id="IPR001293">
    <property type="entry name" value="Znf_TRAF"/>
</dbReference>
<sequence>MTQGQWTQVDWNHNINWLELRAVHLDLRHFQQLVLGRHILVLTDNVAAKAHINGQGGTRSRSLMQEAKQLGSGQRVDLFATLDNSQLHRFFARFVAPGMEKVNATPSTLGKKVTSSTVGDWKRACIINADKLQAFPLPQRVTAHSTRSATTTVVWATQPIPPGAQPRQCRKDIPLANFTIHEIHCSRNIGVCPLCKESFPKAEMRAHQEQEHAQIVCKCSMRMDRGLLQDHVAFECPLRPVVCQHCDIELAFCKLQDHEDYCGARTERCGRCNRNIMLRELKTHPIDCGEKSGAGEPGGQAKPPFNPEAPWRNVQTIRNVLRPDSAGESPLRGNRFLESQLHSWVSGDQLPGEPGWRNRGASQPDRNRACPEKAAPPLSPGDGESDYNLDYLLALSLQQENSFGQRSVAELQRELWKNICPPQAGPADHCGKAKNSRDPSQDLLRAANNLNRPKTETLLPCEFCEELYPEGDLILHQTGCNPASALASFSKRSSLVPPAESRSSLWGELPGSRSAGSGETLPPQHGMQDSLLLPCEFCGVQLEEEILFHHQDQCDLRPATAPSSGGTPVPSGSPVPESSLRTESPDLLRRPIRHQGELPPHYLEQLQQKPPFQPAPRSYSQVAARRIQLATPNNRREDPVALSRARKPQNLGDGEGRSPGRSPSDPVAAPLPARYPSSDFAPSTYIPSFPLALPTRPSIRQEGGPRPASPPPRFNNAAKAKPWHVKSADPDRE</sequence>
<dbReference type="GO" id="GO:0008270">
    <property type="term" value="F:zinc ion binding"/>
    <property type="evidence" value="ECO:0007669"/>
    <property type="project" value="UniProtKB-KW"/>
</dbReference>
<dbReference type="PROSITE" id="PS50145">
    <property type="entry name" value="ZF_TRAF"/>
    <property type="match status" value="1"/>
</dbReference>
<evidence type="ECO:0000256" key="5">
    <source>
        <dbReference type="ARBA" id="ARBA00022990"/>
    </source>
</evidence>
<evidence type="ECO:0000256" key="1">
    <source>
        <dbReference type="ARBA" id="ARBA00022553"/>
    </source>
</evidence>
<dbReference type="GeneID" id="106539346"/>
<dbReference type="RefSeq" id="XP_013909606.1">
    <property type="nucleotide sequence ID" value="XM_014054131.1"/>
</dbReference>
<evidence type="ECO:0000256" key="3">
    <source>
        <dbReference type="ARBA" id="ARBA00022771"/>
    </source>
</evidence>
<dbReference type="PANTHER" id="PTHR16295">
    <property type="entry name" value="TRAF-TYPE ZINC FINGER PROTEIN-RELATED"/>
    <property type="match status" value="1"/>
</dbReference>
<feature type="domain" description="TRAF-type" evidence="10">
    <location>
        <begin position="181"/>
        <end position="256"/>
    </location>
</feature>
<evidence type="ECO:0000313" key="11">
    <source>
        <dbReference type="Proteomes" id="UP000504617"/>
    </source>
</evidence>
<feature type="region of interest" description="Disordered" evidence="9">
    <location>
        <begin position="558"/>
        <end position="584"/>
    </location>
</feature>
<feature type="compositionally biased region" description="Low complexity" evidence="9">
    <location>
        <begin position="562"/>
        <end position="579"/>
    </location>
</feature>
<dbReference type="PANTHER" id="PTHR16295:SF19">
    <property type="entry name" value="TRAF-TYPE ZINC FINGER DOMAIN-CONTAINING PROTEIN 1"/>
    <property type="match status" value="1"/>
</dbReference>
<keyword evidence="2 8" id="KW-0479">Metal-binding</keyword>
<keyword evidence="1" id="KW-0597">Phosphoprotein</keyword>
<dbReference type="GO" id="GO:0045824">
    <property type="term" value="P:negative regulation of innate immune response"/>
    <property type="evidence" value="ECO:0007669"/>
    <property type="project" value="TreeGrafter"/>
</dbReference>
<evidence type="ECO:0000256" key="8">
    <source>
        <dbReference type="PROSITE-ProRule" id="PRU00207"/>
    </source>
</evidence>
<dbReference type="Pfam" id="PF21366">
    <property type="entry name" value="TRAFD1-XIAF1_ZnF"/>
    <property type="match status" value="1"/>
</dbReference>
<name>A0A6I9X5S8_9SAUR</name>
<dbReference type="Proteomes" id="UP000504617">
    <property type="component" value="Unplaced"/>
</dbReference>
<dbReference type="AlphaFoldDB" id="A0A6I9X5S8"/>
<dbReference type="InterPro" id="IPR049439">
    <property type="entry name" value="TRAFD1-XIAF1_Znf"/>
</dbReference>
<feature type="region of interest" description="Disordered" evidence="9">
    <location>
        <begin position="287"/>
        <end position="310"/>
    </location>
</feature>
<evidence type="ECO:0000313" key="12">
    <source>
        <dbReference type="RefSeq" id="XP_013909606.1"/>
    </source>
</evidence>
<dbReference type="CDD" id="cd09275">
    <property type="entry name" value="RNase_HI_RT_DIRS1"/>
    <property type="match status" value="1"/>
</dbReference>
<organism evidence="11 12">
    <name type="scientific">Thamnophis sirtalis</name>
    <dbReference type="NCBI Taxonomy" id="35019"/>
    <lineage>
        <taxon>Eukaryota</taxon>
        <taxon>Metazoa</taxon>
        <taxon>Chordata</taxon>
        <taxon>Craniata</taxon>
        <taxon>Vertebrata</taxon>
        <taxon>Euteleostomi</taxon>
        <taxon>Lepidosauria</taxon>
        <taxon>Squamata</taxon>
        <taxon>Bifurcata</taxon>
        <taxon>Unidentata</taxon>
        <taxon>Episquamata</taxon>
        <taxon>Toxicofera</taxon>
        <taxon>Serpentes</taxon>
        <taxon>Colubroidea</taxon>
        <taxon>Colubridae</taxon>
        <taxon>Natricinae</taxon>
        <taxon>Thamnophis</taxon>
    </lineage>
</organism>
<dbReference type="CTD" id="10906"/>
<keyword evidence="11" id="KW-1185">Reference proteome</keyword>
<dbReference type="KEGG" id="tsr:106539346"/>
<feature type="region of interest" description="Disordered" evidence="9">
    <location>
        <begin position="497"/>
        <end position="525"/>
    </location>
</feature>
<dbReference type="InterPro" id="IPR013083">
    <property type="entry name" value="Znf_RING/FYVE/PHD"/>
</dbReference>
<evidence type="ECO:0000256" key="6">
    <source>
        <dbReference type="ARBA" id="ARBA00037636"/>
    </source>
</evidence>
<dbReference type="OrthoDB" id="193703at2759"/>
<feature type="region of interest" description="Disordered" evidence="9">
    <location>
        <begin position="345"/>
        <end position="383"/>
    </location>
</feature>
<evidence type="ECO:0000256" key="2">
    <source>
        <dbReference type="ARBA" id="ARBA00022723"/>
    </source>
</evidence>
<accession>A0A6I9X5S8</accession>
<evidence type="ECO:0000256" key="4">
    <source>
        <dbReference type="ARBA" id="ARBA00022833"/>
    </source>
</evidence>
<keyword evidence="3 8" id="KW-0863">Zinc-finger</keyword>
<keyword evidence="5" id="KW-0007">Acetylation</keyword>
<feature type="region of interest" description="Disordered" evidence="9">
    <location>
        <begin position="629"/>
        <end position="733"/>
    </location>
</feature>
<keyword evidence="4 8" id="KW-0862">Zinc</keyword>